<sequence length="175" mass="20375">MAQNYFLHLECIAKRLDQRLELLKSPLLKKESVVAIGLFVYYVEATATWYNIIRSPRVDYLSRDTGLHLIVVYDVQTTSTHANIQITSYDGINPEITGRQRISNTFPGIGCIPNHQRRRYLRWNRDFCNMVHCNPNNDDENGRTARKDSDDIRNQSQMESSSPIRQSPTRPTEFR</sequence>
<keyword evidence="3" id="KW-1185">Reference proteome</keyword>
<dbReference type="AlphaFoldDB" id="C0NK63"/>
<dbReference type="HOGENOM" id="CLU_1532099_0_0_1"/>
<dbReference type="RefSeq" id="XP_045288735.1">
    <property type="nucleotide sequence ID" value="XM_045430592.1"/>
</dbReference>
<dbReference type="Proteomes" id="UP000001631">
    <property type="component" value="Unassembled WGS sequence"/>
</dbReference>
<evidence type="ECO:0000313" key="3">
    <source>
        <dbReference type="Proteomes" id="UP000001631"/>
    </source>
</evidence>
<protein>
    <submittedName>
        <fullName evidence="2">Uncharacterized protein</fullName>
    </submittedName>
</protein>
<feature type="compositionally biased region" description="Polar residues" evidence="1">
    <location>
        <begin position="154"/>
        <end position="175"/>
    </location>
</feature>
<feature type="compositionally biased region" description="Basic and acidic residues" evidence="1">
    <location>
        <begin position="140"/>
        <end position="153"/>
    </location>
</feature>
<evidence type="ECO:0000256" key="1">
    <source>
        <dbReference type="SAM" id="MobiDB-lite"/>
    </source>
</evidence>
<organism evidence="2 3">
    <name type="scientific">Ajellomyces capsulatus (strain G186AR / H82 / ATCC MYA-2454 / RMSCC 2432)</name>
    <name type="common">Darling's disease fungus</name>
    <name type="synonym">Histoplasma capsulatum</name>
    <dbReference type="NCBI Taxonomy" id="447093"/>
    <lineage>
        <taxon>Eukaryota</taxon>
        <taxon>Fungi</taxon>
        <taxon>Dikarya</taxon>
        <taxon>Ascomycota</taxon>
        <taxon>Pezizomycotina</taxon>
        <taxon>Eurotiomycetes</taxon>
        <taxon>Eurotiomycetidae</taxon>
        <taxon>Onygenales</taxon>
        <taxon>Ajellomycetaceae</taxon>
        <taxon>Histoplasma</taxon>
    </lineage>
</organism>
<evidence type="ECO:0000313" key="2">
    <source>
        <dbReference type="EMBL" id="EEH08254.1"/>
    </source>
</evidence>
<feature type="region of interest" description="Disordered" evidence="1">
    <location>
        <begin position="134"/>
        <end position="175"/>
    </location>
</feature>
<dbReference type="EMBL" id="GG663366">
    <property type="protein sequence ID" value="EEH08254.1"/>
    <property type="molecule type" value="Genomic_DNA"/>
</dbReference>
<dbReference type="InParanoid" id="C0NK63"/>
<gene>
    <name evidence="2" type="ORF">HCBG_03543</name>
</gene>
<accession>C0NK63</accession>
<proteinExistence type="predicted"/>
<name>C0NK63_AJECG</name>
<reference evidence="2" key="1">
    <citation type="submission" date="2009-02" db="EMBL/GenBank/DDBJ databases">
        <title>The Genome Sequence of Ajellomyces capsulatus strain G186AR.</title>
        <authorList>
            <consortium name="The Broad Institute Genome Sequencing Platform"/>
            <person name="Champion M."/>
            <person name="Cuomo C."/>
            <person name="Ma L.-J."/>
            <person name="Henn M.R."/>
            <person name="Sil A."/>
            <person name="Goldman B."/>
            <person name="Young S.K."/>
            <person name="Kodira C.D."/>
            <person name="Zeng Q."/>
            <person name="Koehrsen M."/>
            <person name="Alvarado L."/>
            <person name="Berlin A."/>
            <person name="Borenstein D."/>
            <person name="Chen Z."/>
            <person name="Engels R."/>
            <person name="Freedman E."/>
            <person name="Gellesch M."/>
            <person name="Goldberg J."/>
            <person name="Griggs A."/>
            <person name="Gujja S."/>
            <person name="Heiman D."/>
            <person name="Hepburn T."/>
            <person name="Howarth C."/>
            <person name="Jen D."/>
            <person name="Larson L."/>
            <person name="Lewis B."/>
            <person name="Mehta T."/>
            <person name="Park D."/>
            <person name="Pearson M."/>
            <person name="Roberts A."/>
            <person name="Saif S."/>
            <person name="Shea T."/>
            <person name="Shenoy N."/>
            <person name="Sisk P."/>
            <person name="Stolte C."/>
            <person name="Sykes S."/>
            <person name="Walk T."/>
            <person name="White J."/>
            <person name="Yandava C."/>
            <person name="Klein B."/>
            <person name="McEwen J.G."/>
            <person name="Puccia R."/>
            <person name="Goldman G.H."/>
            <person name="Felipe M.S."/>
            <person name="Nino-Vega G."/>
            <person name="San-Blas G."/>
            <person name="Taylor J."/>
            <person name="Mendoza L."/>
            <person name="Galagan J."/>
            <person name="Nusbaum C."/>
            <person name="Birren B."/>
        </authorList>
    </citation>
    <scope>NUCLEOTIDE SEQUENCE</scope>
    <source>
        <strain evidence="2">G186AR</strain>
    </source>
</reference>
<dbReference type="GeneID" id="69036559"/>